<dbReference type="PANTHER" id="PTHR37166:SF1">
    <property type="entry name" value="PROTEIN FLAG"/>
    <property type="match status" value="1"/>
</dbReference>
<comment type="caution">
    <text evidence="2">The sequence shown here is derived from an EMBL/GenBank/DDBJ whole genome shotgun (WGS) entry which is preliminary data.</text>
</comment>
<evidence type="ECO:0000256" key="1">
    <source>
        <dbReference type="SAM" id="MobiDB-lite"/>
    </source>
</evidence>
<dbReference type="EMBL" id="JAHLQJ010000002">
    <property type="protein sequence ID" value="MBU5670954.1"/>
    <property type="molecule type" value="Genomic_DNA"/>
</dbReference>
<keyword evidence="2" id="KW-0282">Flagellum</keyword>
<organism evidence="2 3">
    <name type="scientific">Paenibacillus brevis</name>
    <dbReference type="NCBI Taxonomy" id="2841508"/>
    <lineage>
        <taxon>Bacteria</taxon>
        <taxon>Bacillati</taxon>
        <taxon>Bacillota</taxon>
        <taxon>Bacilli</taxon>
        <taxon>Bacillales</taxon>
        <taxon>Paenibacillaceae</taxon>
        <taxon>Paenibacillus</taxon>
    </lineage>
</organism>
<feature type="compositionally biased region" description="Basic and acidic residues" evidence="1">
    <location>
        <begin position="28"/>
        <end position="38"/>
    </location>
</feature>
<keyword evidence="3" id="KW-1185">Reference proteome</keyword>
<name>A0ABS6FLT0_9BACL</name>
<protein>
    <submittedName>
        <fullName evidence="2">Flagellar protein FlaG</fullName>
    </submittedName>
</protein>
<keyword evidence="2" id="KW-0969">Cilium</keyword>
<dbReference type="Proteomes" id="UP000743001">
    <property type="component" value="Unassembled WGS sequence"/>
</dbReference>
<reference evidence="2 3" key="1">
    <citation type="submission" date="2021-06" db="EMBL/GenBank/DDBJ databases">
        <authorList>
            <person name="Sun Q."/>
            <person name="Li D."/>
        </authorList>
    </citation>
    <scope>NUCLEOTIDE SEQUENCE [LARGE SCALE GENOMIC DNA]</scope>
    <source>
        <strain evidence="2 3">MSJ-6</strain>
    </source>
</reference>
<evidence type="ECO:0000313" key="2">
    <source>
        <dbReference type="EMBL" id="MBU5670954.1"/>
    </source>
</evidence>
<sequence>MKVESNSSFTFPNPGSKEITSSTSTSQTEREINKEKETYTAPELMEKLNKRLSETGTHIQVKLHDKTNTILVSVVSNDTNEVIREIPPEKMIEMMYNMCLQVGIFLDEKM</sequence>
<dbReference type="Pfam" id="PF03646">
    <property type="entry name" value="FlaG"/>
    <property type="match status" value="1"/>
</dbReference>
<accession>A0ABS6FLT0</accession>
<evidence type="ECO:0000313" key="3">
    <source>
        <dbReference type="Proteomes" id="UP000743001"/>
    </source>
</evidence>
<dbReference type="PANTHER" id="PTHR37166">
    <property type="entry name" value="PROTEIN FLAG"/>
    <property type="match status" value="1"/>
</dbReference>
<dbReference type="RefSeq" id="WP_216477336.1">
    <property type="nucleotide sequence ID" value="NZ_JAHLQJ010000002.1"/>
</dbReference>
<gene>
    <name evidence="2" type="ORF">KQJ23_03820</name>
</gene>
<proteinExistence type="predicted"/>
<keyword evidence="2" id="KW-0966">Cell projection</keyword>
<feature type="compositionally biased region" description="Polar residues" evidence="1">
    <location>
        <begin position="1"/>
        <end position="13"/>
    </location>
</feature>
<feature type="region of interest" description="Disordered" evidence="1">
    <location>
        <begin position="1"/>
        <end position="38"/>
    </location>
</feature>
<dbReference type="InterPro" id="IPR005186">
    <property type="entry name" value="FlaG"/>
</dbReference>